<feature type="compositionally biased region" description="Low complexity" evidence="1">
    <location>
        <begin position="67"/>
        <end position="95"/>
    </location>
</feature>
<keyword evidence="2" id="KW-1185">Reference proteome</keyword>
<feature type="compositionally biased region" description="Pro residues" evidence="1">
    <location>
        <begin position="96"/>
        <end position="108"/>
    </location>
</feature>
<dbReference type="GO" id="GO:0007165">
    <property type="term" value="P:signal transduction"/>
    <property type="evidence" value="ECO:0007669"/>
    <property type="project" value="TreeGrafter"/>
</dbReference>
<dbReference type="GO" id="GO:0005737">
    <property type="term" value="C:cytoplasm"/>
    <property type="evidence" value="ECO:0007669"/>
    <property type="project" value="TreeGrafter"/>
</dbReference>
<gene>
    <name evidence="3" type="primary">LOC120059559</name>
</gene>
<organism evidence="2 3">
    <name type="scientific">Salvelinus namaycush</name>
    <name type="common">Lake trout</name>
    <name type="synonym">Salmo namaycush</name>
    <dbReference type="NCBI Taxonomy" id="8040"/>
    <lineage>
        <taxon>Eukaryota</taxon>
        <taxon>Metazoa</taxon>
        <taxon>Chordata</taxon>
        <taxon>Craniata</taxon>
        <taxon>Vertebrata</taxon>
        <taxon>Euteleostomi</taxon>
        <taxon>Actinopterygii</taxon>
        <taxon>Neopterygii</taxon>
        <taxon>Teleostei</taxon>
        <taxon>Protacanthopterygii</taxon>
        <taxon>Salmoniformes</taxon>
        <taxon>Salmonidae</taxon>
        <taxon>Salmoninae</taxon>
        <taxon>Salvelinus</taxon>
    </lineage>
</organism>
<dbReference type="Proteomes" id="UP000808372">
    <property type="component" value="Chromosome 14"/>
</dbReference>
<dbReference type="InterPro" id="IPR036034">
    <property type="entry name" value="PDZ_sf"/>
</dbReference>
<evidence type="ECO:0000256" key="1">
    <source>
        <dbReference type="SAM" id="MobiDB-lite"/>
    </source>
</evidence>
<evidence type="ECO:0000313" key="2">
    <source>
        <dbReference type="Proteomes" id="UP000808372"/>
    </source>
</evidence>
<accession>A0A8U1CA02</accession>
<dbReference type="GeneID" id="120059559"/>
<reference evidence="3" key="1">
    <citation type="submission" date="2025-08" db="UniProtKB">
        <authorList>
            <consortium name="RefSeq"/>
        </authorList>
    </citation>
    <scope>IDENTIFICATION</scope>
    <source>
        <tissue evidence="3">White muscle</tissue>
    </source>
</reference>
<feature type="compositionally biased region" description="Low complexity" evidence="1">
    <location>
        <begin position="159"/>
        <end position="172"/>
    </location>
</feature>
<feature type="region of interest" description="Disordered" evidence="1">
    <location>
        <begin position="159"/>
        <end position="201"/>
    </location>
</feature>
<dbReference type="PANTHER" id="PTHR10316:SF41">
    <property type="entry name" value="MAGI FAMILY MEMBER, X-LINKED A-RELATED"/>
    <property type="match status" value="1"/>
</dbReference>
<dbReference type="Gene3D" id="2.30.42.10">
    <property type="match status" value="1"/>
</dbReference>
<name>A0A8U1CA02_SALNM</name>
<proteinExistence type="predicted"/>
<dbReference type="RefSeq" id="XP_038864620.1">
    <property type="nucleotide sequence ID" value="XM_039008692.1"/>
</dbReference>
<feature type="region of interest" description="Disordered" evidence="1">
    <location>
        <begin position="60"/>
        <end position="117"/>
    </location>
</feature>
<dbReference type="AlphaFoldDB" id="A0A8U1CA02"/>
<dbReference type="PANTHER" id="PTHR10316">
    <property type="entry name" value="MEMBRANE ASSOCIATED GUANYLATE KINASE-RELATED"/>
    <property type="match status" value="1"/>
</dbReference>
<dbReference type="SUPFAM" id="SSF50156">
    <property type="entry name" value="PDZ domain-like"/>
    <property type="match status" value="1"/>
</dbReference>
<dbReference type="GO" id="GO:0005911">
    <property type="term" value="C:cell-cell junction"/>
    <property type="evidence" value="ECO:0007669"/>
    <property type="project" value="TreeGrafter"/>
</dbReference>
<protein>
    <submittedName>
        <fullName evidence="3">Proline-rich receptor-like protein kinase PERK10</fullName>
    </submittedName>
</protein>
<evidence type="ECO:0000313" key="3">
    <source>
        <dbReference type="RefSeq" id="XP_038864620.1"/>
    </source>
</evidence>
<sequence>MTEQDMTEQDMTADILVYINDSCVLGLSHKEVVEMLKSVPMGHSVDVVLRRGYPMLYNPDGCPKQPLTPSASSSPLEPLSAAATPPSTATAQPLSTPGPGPAEPPQPPGLANLNRTMSHHNGNYLRVAGNSGSGLDANGNAADLVSAPPSYPLSNGILSSSASSACAPSSHSRGIPPPPLPERTSTSQSDSEEGASGGATQRWSLMRYNANSLPTPSSMLHHQSDFSTSTLPTSVSNLPLSQPDVCTATTPGAPCQRPPVPQTSLMASPPTEVPPCGFNGCPASAHPRGGHSAAM</sequence>
<dbReference type="KEGG" id="snh:120059559"/>